<dbReference type="Gene3D" id="1.10.3210.10">
    <property type="entry name" value="Hypothetical protein af1432"/>
    <property type="match status" value="1"/>
</dbReference>
<evidence type="ECO:0000313" key="2">
    <source>
        <dbReference type="EMBL" id="RKL68629.1"/>
    </source>
</evidence>
<proteinExistence type="predicted"/>
<protein>
    <submittedName>
        <fullName evidence="2">C-di-GMP phosphodiesterase</fullName>
    </submittedName>
</protein>
<dbReference type="PANTHER" id="PTHR43155:SF2">
    <property type="entry name" value="CYCLIC DI-GMP PHOSPHODIESTERASE PA4108"/>
    <property type="match status" value="1"/>
</dbReference>
<evidence type="ECO:0000313" key="3">
    <source>
        <dbReference type="Proteomes" id="UP000281498"/>
    </source>
</evidence>
<dbReference type="Proteomes" id="UP000281498">
    <property type="component" value="Unassembled WGS sequence"/>
</dbReference>
<evidence type="ECO:0000259" key="1">
    <source>
        <dbReference type="PROSITE" id="PS51832"/>
    </source>
</evidence>
<organism evidence="2 3">
    <name type="scientific">Salipaludibacillus neizhouensis</name>
    <dbReference type="NCBI Taxonomy" id="885475"/>
    <lineage>
        <taxon>Bacteria</taxon>
        <taxon>Bacillati</taxon>
        <taxon>Bacillota</taxon>
        <taxon>Bacilli</taxon>
        <taxon>Bacillales</taxon>
        <taxon>Bacillaceae</taxon>
    </lineage>
</organism>
<name>A0A3A9K8V2_9BACI</name>
<dbReference type="InterPro" id="IPR003607">
    <property type="entry name" value="HD/PDEase_dom"/>
</dbReference>
<dbReference type="SMART" id="SM00471">
    <property type="entry name" value="HDc"/>
    <property type="match status" value="1"/>
</dbReference>
<keyword evidence="3" id="KW-1185">Reference proteome</keyword>
<dbReference type="EMBL" id="PDOE01000001">
    <property type="protein sequence ID" value="RKL68629.1"/>
    <property type="molecule type" value="Genomic_DNA"/>
</dbReference>
<dbReference type="CDD" id="cd00077">
    <property type="entry name" value="HDc"/>
    <property type="match status" value="1"/>
</dbReference>
<dbReference type="RefSeq" id="WP_110936731.1">
    <property type="nucleotide sequence ID" value="NZ_KZ614146.1"/>
</dbReference>
<comment type="caution">
    <text evidence="2">The sequence shown here is derived from an EMBL/GenBank/DDBJ whole genome shotgun (WGS) entry which is preliminary data.</text>
</comment>
<dbReference type="PANTHER" id="PTHR43155">
    <property type="entry name" value="CYCLIC DI-GMP PHOSPHODIESTERASE PA4108-RELATED"/>
    <property type="match status" value="1"/>
</dbReference>
<dbReference type="AlphaFoldDB" id="A0A3A9K8V2"/>
<feature type="domain" description="HD-GYP" evidence="1">
    <location>
        <begin position="115"/>
        <end position="312"/>
    </location>
</feature>
<dbReference type="OrthoDB" id="9759601at2"/>
<gene>
    <name evidence="2" type="ORF">CR203_00830</name>
</gene>
<reference evidence="2 3" key="1">
    <citation type="submission" date="2017-10" db="EMBL/GenBank/DDBJ databases">
        <title>Bacillus sp. nov., a halophilic bacterium isolated from a Keqin Lake.</title>
        <authorList>
            <person name="Wang H."/>
        </authorList>
    </citation>
    <scope>NUCLEOTIDE SEQUENCE [LARGE SCALE GENOMIC DNA]</scope>
    <source>
        <strain evidence="2 3">KCTC 13187</strain>
    </source>
</reference>
<dbReference type="SUPFAM" id="SSF109604">
    <property type="entry name" value="HD-domain/PDEase-like"/>
    <property type="match status" value="1"/>
</dbReference>
<dbReference type="Pfam" id="PF13487">
    <property type="entry name" value="HD_5"/>
    <property type="match status" value="1"/>
</dbReference>
<accession>A0A3A9K8V2</accession>
<dbReference type="PROSITE" id="PS51832">
    <property type="entry name" value="HD_GYP"/>
    <property type="match status" value="1"/>
</dbReference>
<sequence>MIKVKSEHWDQSVIGRTLANDVISDSGHFLLKQGMVLTNWHLSILQNHLIEDIFLMDMPQEPLSNQVEDIFKHRENISIIYKESVVEVKRLFQLAISREVPSLQDFMKPFTPLLESVLKGPNIFLELRHIKGHDEYTYRHSLNVGLLSATIGKILLLPIDDILQLGRIGFLHDLGKMKVSPQILNKESKLSKNEFDEVKQHTIYGKEMIAMMPGENEEIEYGALCHHERLDGSGYPYGLKGDQIPFLSQIIAVADVYDAISSDRIYKEKHGPLEALDELLLEVFKGRFNSEIVIPFVEHILYGYIGNDVLLDNGTKGRIVQLFKEEIRRPLLKVGEEFIDLRKKRDLHIQEIFIAPSLV</sequence>
<dbReference type="InterPro" id="IPR037522">
    <property type="entry name" value="HD_GYP_dom"/>
</dbReference>